<gene>
    <name evidence="1" type="ORF">ACFP3V_10070</name>
</gene>
<dbReference type="EMBL" id="JBHSQJ010000035">
    <property type="protein sequence ID" value="MFC5907566.1"/>
    <property type="molecule type" value="Genomic_DNA"/>
</dbReference>
<accession>A0ABW1G375</accession>
<reference evidence="2" key="1">
    <citation type="journal article" date="2019" name="Int. J. Syst. Evol. Microbiol.">
        <title>The Global Catalogue of Microorganisms (GCM) 10K type strain sequencing project: providing services to taxonomists for standard genome sequencing and annotation.</title>
        <authorList>
            <consortium name="The Broad Institute Genomics Platform"/>
            <consortium name="The Broad Institute Genome Sequencing Center for Infectious Disease"/>
            <person name="Wu L."/>
            <person name="Ma J."/>
        </authorList>
    </citation>
    <scope>NUCLEOTIDE SEQUENCE [LARGE SCALE GENOMIC DNA]</scope>
    <source>
        <strain evidence="2">JCM 4816</strain>
    </source>
</reference>
<evidence type="ECO:0000313" key="2">
    <source>
        <dbReference type="Proteomes" id="UP001596174"/>
    </source>
</evidence>
<organism evidence="1 2">
    <name type="scientific">Streptacidiphilus monticola</name>
    <dbReference type="NCBI Taxonomy" id="2161674"/>
    <lineage>
        <taxon>Bacteria</taxon>
        <taxon>Bacillati</taxon>
        <taxon>Actinomycetota</taxon>
        <taxon>Actinomycetes</taxon>
        <taxon>Kitasatosporales</taxon>
        <taxon>Streptomycetaceae</taxon>
        <taxon>Streptacidiphilus</taxon>
    </lineage>
</organism>
<keyword evidence="2" id="KW-1185">Reference proteome</keyword>
<comment type="caution">
    <text evidence="1">The sequence shown here is derived from an EMBL/GenBank/DDBJ whole genome shotgun (WGS) entry which is preliminary data.</text>
</comment>
<dbReference type="Proteomes" id="UP001596174">
    <property type="component" value="Unassembled WGS sequence"/>
</dbReference>
<name>A0ABW1G375_9ACTN</name>
<sequence length="123" mass="13311">MSSEHTPWDLAVQAADTVRCLNRRALRPDAFPFPTDVHHTLGALAGMLEQLPDTLHRLAAGLHALPADHLAVHADPPTPEEYKARVALELGEAIADIERAAARLRQAQHTAAELVWTGPIPGL</sequence>
<dbReference type="RefSeq" id="WP_380582119.1">
    <property type="nucleotide sequence ID" value="NZ_JBHSQJ010000035.1"/>
</dbReference>
<evidence type="ECO:0000313" key="1">
    <source>
        <dbReference type="EMBL" id="MFC5907566.1"/>
    </source>
</evidence>
<protein>
    <submittedName>
        <fullName evidence="1">Uncharacterized protein</fullName>
    </submittedName>
</protein>
<proteinExistence type="predicted"/>